<name>A0A818UI48_9BILA</name>
<dbReference type="EMBL" id="CAJOAX010001268">
    <property type="protein sequence ID" value="CAF3700921.1"/>
    <property type="molecule type" value="Genomic_DNA"/>
</dbReference>
<evidence type="ECO:0000313" key="3">
    <source>
        <dbReference type="Proteomes" id="UP000663823"/>
    </source>
</evidence>
<gene>
    <name evidence="2" type="ORF">OTI717_LOCUS12526</name>
</gene>
<feature type="region of interest" description="Disordered" evidence="1">
    <location>
        <begin position="139"/>
        <end position="191"/>
    </location>
</feature>
<accession>A0A818UI48</accession>
<protein>
    <submittedName>
        <fullName evidence="2">Uncharacterized protein</fullName>
    </submittedName>
</protein>
<sequence>MKYYKNHPPPKRSKLSTIEPNTNVEACEQLVIERPQTEECENETVIISCDKTTTITTSNESSISPNSSRRATISLIPPTSTRLVDVSTINTTPVPNKLPLTTTSTNTFLYHDGRMLLTSVPAQPVVAVHKALLPRAAKKMSNSIPATPNNTTSTATSKNTTSTATSNSTTSAATSNNTTSTTTKQESNHTFNAYDKDIHRLRSIVKPKGKASQNISITGINVLLRSTHKLRRQMLLEKKDAELSLKAFQHQEIFHQEALIYEYSLIKNKLFSYEKLEHEARTLLDIYIRKYSISNEHFLTERDFQAIQKLCNDLNE</sequence>
<organism evidence="2 3">
    <name type="scientific">Rotaria sordida</name>
    <dbReference type="NCBI Taxonomy" id="392033"/>
    <lineage>
        <taxon>Eukaryota</taxon>
        <taxon>Metazoa</taxon>
        <taxon>Spiralia</taxon>
        <taxon>Gnathifera</taxon>
        <taxon>Rotifera</taxon>
        <taxon>Eurotatoria</taxon>
        <taxon>Bdelloidea</taxon>
        <taxon>Philodinida</taxon>
        <taxon>Philodinidae</taxon>
        <taxon>Rotaria</taxon>
    </lineage>
</organism>
<evidence type="ECO:0000313" key="2">
    <source>
        <dbReference type="EMBL" id="CAF3700921.1"/>
    </source>
</evidence>
<feature type="compositionally biased region" description="Low complexity" evidence="1">
    <location>
        <begin position="141"/>
        <end position="183"/>
    </location>
</feature>
<reference evidence="2" key="1">
    <citation type="submission" date="2021-02" db="EMBL/GenBank/DDBJ databases">
        <authorList>
            <person name="Nowell W R."/>
        </authorList>
    </citation>
    <scope>NUCLEOTIDE SEQUENCE</scope>
</reference>
<evidence type="ECO:0000256" key="1">
    <source>
        <dbReference type="SAM" id="MobiDB-lite"/>
    </source>
</evidence>
<dbReference type="Proteomes" id="UP000663823">
    <property type="component" value="Unassembled WGS sequence"/>
</dbReference>
<proteinExistence type="predicted"/>
<comment type="caution">
    <text evidence="2">The sequence shown here is derived from an EMBL/GenBank/DDBJ whole genome shotgun (WGS) entry which is preliminary data.</text>
</comment>
<dbReference type="AlphaFoldDB" id="A0A818UI48"/>